<keyword evidence="1" id="KW-0732">Signal</keyword>
<reference evidence="3 4" key="1">
    <citation type="submission" date="2020-02" db="EMBL/GenBank/DDBJ databases">
        <authorList>
            <person name="Kim M.K."/>
        </authorList>
    </citation>
    <scope>NUCLEOTIDE SEQUENCE [LARGE SCALE GENOMIC DNA]</scope>
    <source>
        <strain evidence="3 4">17J57-3</strain>
    </source>
</reference>
<protein>
    <submittedName>
        <fullName evidence="3">YaiO family outer membrane beta-barrel protein</fullName>
    </submittedName>
</protein>
<sequence>MRVAACLSACLAAMIVPLSCAAQQAPLASDVGLSVGREQLSNGSPDWRETQIQFNHRLAPRHLFGMSIGQTERFGLRDSQLGANYVLPLRPDLTVSVEGGASGTHRVLPRHVLGAGAQWEFAPAWLLHAGARESAYEDVHVNQGMLMLERYAGNASASLAWRPARALGTTAHAFEARGNYYYGERSAIGLILAAGEEAANVAGAAPGTAAVVITRVKAAALTGHHWLDRRWAVNYGISRTRQGDLYSRNGINLGLQYAF</sequence>
<evidence type="ECO:0000256" key="1">
    <source>
        <dbReference type="SAM" id="SignalP"/>
    </source>
</evidence>
<evidence type="ECO:0000313" key="3">
    <source>
        <dbReference type="EMBL" id="NEX60343.1"/>
    </source>
</evidence>
<proteinExistence type="predicted"/>
<name>A0A6B3SI37_9BURK</name>
<dbReference type="EMBL" id="JAAIVB010000012">
    <property type="protein sequence ID" value="NEX60343.1"/>
    <property type="molecule type" value="Genomic_DNA"/>
</dbReference>
<accession>A0A6B3SI37</accession>
<dbReference type="AlphaFoldDB" id="A0A6B3SI37"/>
<comment type="caution">
    <text evidence="3">The sequence shown here is derived from an EMBL/GenBank/DDBJ whole genome shotgun (WGS) entry which is preliminary data.</text>
</comment>
<organism evidence="3 4">
    <name type="scientific">Noviherbaspirillum galbum</name>
    <dbReference type="NCBI Taxonomy" id="2709383"/>
    <lineage>
        <taxon>Bacteria</taxon>
        <taxon>Pseudomonadati</taxon>
        <taxon>Pseudomonadota</taxon>
        <taxon>Betaproteobacteria</taxon>
        <taxon>Burkholderiales</taxon>
        <taxon>Oxalobacteraceae</taxon>
        <taxon>Noviherbaspirillum</taxon>
    </lineage>
</organism>
<feature type="chain" id="PRO_5025382716" evidence="1">
    <location>
        <begin position="22"/>
        <end position="259"/>
    </location>
</feature>
<dbReference type="Pfam" id="PF19413">
    <property type="entry name" value="YaiO"/>
    <property type="match status" value="1"/>
</dbReference>
<feature type="signal peptide" evidence="1">
    <location>
        <begin position="1"/>
        <end position="21"/>
    </location>
</feature>
<dbReference type="NCBIfam" id="TIGR04390">
    <property type="entry name" value="OMP_YaiO_dom"/>
    <property type="match status" value="1"/>
</dbReference>
<evidence type="ECO:0000259" key="2">
    <source>
        <dbReference type="Pfam" id="PF19413"/>
    </source>
</evidence>
<evidence type="ECO:0000313" key="4">
    <source>
        <dbReference type="Proteomes" id="UP000482155"/>
    </source>
</evidence>
<dbReference type="Proteomes" id="UP000482155">
    <property type="component" value="Unassembled WGS sequence"/>
</dbReference>
<dbReference type="InterPro" id="IPR030887">
    <property type="entry name" value="Beta-barrel_YaiO"/>
</dbReference>
<feature type="domain" description="YaiO beta-barrel" evidence="2">
    <location>
        <begin position="30"/>
        <end position="197"/>
    </location>
</feature>
<keyword evidence="4" id="KW-1185">Reference proteome</keyword>
<dbReference type="RefSeq" id="WP_163960834.1">
    <property type="nucleotide sequence ID" value="NZ_JAAIVB010000012.1"/>
</dbReference>
<gene>
    <name evidence="3" type="primary">yaiO</name>
    <name evidence="3" type="ORF">G3574_04570</name>
</gene>